<dbReference type="AlphaFoldDB" id="A0AA38MYH2"/>
<gene>
    <name evidence="1" type="ORF">DFJ43DRAFT_977740</name>
</gene>
<evidence type="ECO:0000313" key="1">
    <source>
        <dbReference type="EMBL" id="KAJ3730935.1"/>
    </source>
</evidence>
<accession>A0AA38MYH2</accession>
<feature type="non-terminal residue" evidence="1">
    <location>
        <position position="56"/>
    </location>
</feature>
<evidence type="ECO:0000313" key="2">
    <source>
        <dbReference type="Proteomes" id="UP001176059"/>
    </source>
</evidence>
<reference evidence="1" key="1">
    <citation type="submission" date="2022-08" db="EMBL/GenBank/DDBJ databases">
        <authorList>
            <consortium name="DOE Joint Genome Institute"/>
            <person name="Min B."/>
            <person name="Sierra-Patev S."/>
            <person name="Naranjo-Ortiz M."/>
            <person name="Looney B."/>
            <person name="Konkel Z."/>
            <person name="Slot J.C."/>
            <person name="Sakamoto Y."/>
            <person name="Steenwyk J.L."/>
            <person name="Rokas A."/>
            <person name="Carro J."/>
            <person name="Camarero S."/>
            <person name="Ferreira P."/>
            <person name="Molpeceres G."/>
            <person name="Ruiz-duenas F.J."/>
            <person name="Serrano A."/>
            <person name="Henrissat B."/>
            <person name="Drula E."/>
            <person name="Hughes K.W."/>
            <person name="Mata J.L."/>
            <person name="Ishikawa N.K."/>
            <person name="Vargas-Isla R."/>
            <person name="Ushijima S."/>
            <person name="Smith C.A."/>
            <person name="Ahrendt S."/>
            <person name="Andreopoulos W."/>
            <person name="He G."/>
            <person name="LaButti K."/>
            <person name="Lipzen A."/>
            <person name="Ng V."/>
            <person name="Riley R."/>
            <person name="Sandor L."/>
            <person name="Barry K."/>
            <person name="Martinez A.T."/>
            <person name="Xiao Y."/>
            <person name="Gibbons J.G."/>
            <person name="Terashima K."/>
            <person name="Hibbett D.S."/>
            <person name="Grigoriev I.V."/>
        </authorList>
    </citation>
    <scope>NUCLEOTIDE SEQUENCE</scope>
    <source>
        <strain evidence="1">ET3784</strain>
    </source>
</reference>
<feature type="non-terminal residue" evidence="1">
    <location>
        <position position="1"/>
    </location>
</feature>
<comment type="caution">
    <text evidence="1">The sequence shown here is derived from an EMBL/GenBank/DDBJ whole genome shotgun (WGS) entry which is preliminary data.</text>
</comment>
<protein>
    <submittedName>
        <fullName evidence="1">Uncharacterized protein</fullName>
    </submittedName>
</protein>
<reference evidence="1" key="2">
    <citation type="journal article" date="2023" name="Proc. Natl. Acad. Sci. U.S.A.">
        <title>A global phylogenomic analysis of the shiitake genus Lentinula.</title>
        <authorList>
            <person name="Sierra-Patev S."/>
            <person name="Min B."/>
            <person name="Naranjo-Ortiz M."/>
            <person name="Looney B."/>
            <person name="Konkel Z."/>
            <person name="Slot J.C."/>
            <person name="Sakamoto Y."/>
            <person name="Steenwyk J.L."/>
            <person name="Rokas A."/>
            <person name="Carro J."/>
            <person name="Camarero S."/>
            <person name="Ferreira P."/>
            <person name="Molpeceres G."/>
            <person name="Ruiz-Duenas F.J."/>
            <person name="Serrano A."/>
            <person name="Henrissat B."/>
            <person name="Drula E."/>
            <person name="Hughes K.W."/>
            <person name="Mata J.L."/>
            <person name="Ishikawa N.K."/>
            <person name="Vargas-Isla R."/>
            <person name="Ushijima S."/>
            <person name="Smith C.A."/>
            <person name="Donoghue J."/>
            <person name="Ahrendt S."/>
            <person name="Andreopoulos W."/>
            <person name="He G."/>
            <person name="LaButti K."/>
            <person name="Lipzen A."/>
            <person name="Ng V."/>
            <person name="Riley R."/>
            <person name="Sandor L."/>
            <person name="Barry K."/>
            <person name="Martinez A.T."/>
            <person name="Xiao Y."/>
            <person name="Gibbons J.G."/>
            <person name="Terashima K."/>
            <person name="Grigoriev I.V."/>
            <person name="Hibbett D."/>
        </authorList>
    </citation>
    <scope>NUCLEOTIDE SEQUENCE</scope>
    <source>
        <strain evidence="1">ET3784</strain>
    </source>
</reference>
<dbReference type="EMBL" id="JANVFO010000034">
    <property type="protein sequence ID" value="KAJ3730935.1"/>
    <property type="molecule type" value="Genomic_DNA"/>
</dbReference>
<organism evidence="1 2">
    <name type="scientific">Lentinula guzmanii</name>
    <dbReference type="NCBI Taxonomy" id="2804957"/>
    <lineage>
        <taxon>Eukaryota</taxon>
        <taxon>Fungi</taxon>
        <taxon>Dikarya</taxon>
        <taxon>Basidiomycota</taxon>
        <taxon>Agaricomycotina</taxon>
        <taxon>Agaricomycetes</taxon>
        <taxon>Agaricomycetidae</taxon>
        <taxon>Agaricales</taxon>
        <taxon>Marasmiineae</taxon>
        <taxon>Omphalotaceae</taxon>
        <taxon>Lentinula</taxon>
    </lineage>
</organism>
<name>A0AA38MYH2_9AGAR</name>
<keyword evidence="2" id="KW-1185">Reference proteome</keyword>
<sequence>IAIPVEVKDNWSDLVLQSGIYACCLFSASPLRQFVLGIGYNYEDHTLRFLVYQRGG</sequence>
<proteinExistence type="predicted"/>
<dbReference type="Proteomes" id="UP001176059">
    <property type="component" value="Unassembled WGS sequence"/>
</dbReference>